<evidence type="ECO:0000313" key="11">
    <source>
        <dbReference type="EnsemblMetazoa" id="XP_030842968"/>
    </source>
</evidence>
<evidence type="ECO:0000256" key="5">
    <source>
        <dbReference type="ARBA" id="ARBA00022919"/>
    </source>
</evidence>
<dbReference type="GO" id="GO:0005789">
    <property type="term" value="C:endoplasmic reticulum membrane"/>
    <property type="evidence" value="ECO:0000318"/>
    <property type="project" value="GO_Central"/>
</dbReference>
<feature type="transmembrane region" description="Helical" evidence="9">
    <location>
        <begin position="89"/>
        <end position="113"/>
    </location>
</feature>
<reference evidence="12" key="1">
    <citation type="submission" date="2015-02" db="EMBL/GenBank/DDBJ databases">
        <title>Genome sequencing for Strongylocentrotus purpuratus.</title>
        <authorList>
            <person name="Murali S."/>
            <person name="Liu Y."/>
            <person name="Vee V."/>
            <person name="English A."/>
            <person name="Wang M."/>
            <person name="Skinner E."/>
            <person name="Han Y."/>
            <person name="Muzny D.M."/>
            <person name="Worley K.C."/>
            <person name="Gibbs R.A."/>
        </authorList>
    </citation>
    <scope>NUCLEOTIDE SEQUENCE</scope>
</reference>
<dbReference type="EnsemblMetazoa" id="XM_030987108">
    <property type="protein sequence ID" value="XP_030842968"/>
    <property type="gene ID" value="LOC755569"/>
</dbReference>
<dbReference type="GO" id="GO:0046513">
    <property type="term" value="P:ceramide biosynthetic process"/>
    <property type="evidence" value="ECO:0000318"/>
    <property type="project" value="GO_Central"/>
</dbReference>
<evidence type="ECO:0000256" key="2">
    <source>
        <dbReference type="ARBA" id="ARBA00005441"/>
    </source>
</evidence>
<feature type="transmembrane region" description="Helical" evidence="9">
    <location>
        <begin position="188"/>
        <end position="205"/>
    </location>
</feature>
<keyword evidence="6 9" id="KW-1133">Transmembrane helix</keyword>
<dbReference type="InParanoid" id="A0A7M7NXF2"/>
<dbReference type="InterPro" id="IPR045221">
    <property type="entry name" value="Sphingomyelin_synth-like"/>
</dbReference>
<dbReference type="OMA" id="VVMFCHQ"/>
<evidence type="ECO:0000259" key="10">
    <source>
        <dbReference type="Pfam" id="PF14360"/>
    </source>
</evidence>
<feature type="transmembrane region" description="Helical" evidence="9">
    <location>
        <begin position="125"/>
        <end position="147"/>
    </location>
</feature>
<keyword evidence="5" id="KW-0746">Sphingolipid metabolism</keyword>
<evidence type="ECO:0000313" key="12">
    <source>
        <dbReference type="Proteomes" id="UP000007110"/>
    </source>
</evidence>
<evidence type="ECO:0000256" key="7">
    <source>
        <dbReference type="ARBA" id="ARBA00023098"/>
    </source>
</evidence>
<dbReference type="PANTHER" id="PTHR21290:SF25">
    <property type="entry name" value="SPHINGOMYELIN SYNTHASE-RELATED PROTEIN 1"/>
    <property type="match status" value="1"/>
</dbReference>
<evidence type="ECO:0000256" key="3">
    <source>
        <dbReference type="ARBA" id="ARBA00022679"/>
    </source>
</evidence>
<dbReference type="Proteomes" id="UP000007110">
    <property type="component" value="Unassembled WGS sequence"/>
</dbReference>
<evidence type="ECO:0000256" key="4">
    <source>
        <dbReference type="ARBA" id="ARBA00022692"/>
    </source>
</evidence>
<evidence type="ECO:0000256" key="6">
    <source>
        <dbReference type="ARBA" id="ARBA00022989"/>
    </source>
</evidence>
<dbReference type="GeneID" id="755569"/>
<proteinExistence type="inferred from homology"/>
<dbReference type="AlphaFoldDB" id="A0A7M7NXF2"/>
<feature type="transmembrane region" description="Helical" evidence="9">
    <location>
        <begin position="217"/>
        <end position="235"/>
    </location>
</feature>
<evidence type="ECO:0000256" key="9">
    <source>
        <dbReference type="SAM" id="Phobius"/>
    </source>
</evidence>
<dbReference type="GO" id="GO:0005886">
    <property type="term" value="C:plasma membrane"/>
    <property type="evidence" value="ECO:0000318"/>
    <property type="project" value="GO_Central"/>
</dbReference>
<organism evidence="11 12">
    <name type="scientific">Strongylocentrotus purpuratus</name>
    <name type="common">Purple sea urchin</name>
    <dbReference type="NCBI Taxonomy" id="7668"/>
    <lineage>
        <taxon>Eukaryota</taxon>
        <taxon>Metazoa</taxon>
        <taxon>Echinodermata</taxon>
        <taxon>Eleutherozoa</taxon>
        <taxon>Echinozoa</taxon>
        <taxon>Echinoidea</taxon>
        <taxon>Euechinoidea</taxon>
        <taxon>Echinacea</taxon>
        <taxon>Camarodonta</taxon>
        <taxon>Echinidea</taxon>
        <taxon>Strongylocentrotidae</taxon>
        <taxon>Strongylocentrotus</taxon>
    </lineage>
</organism>
<keyword evidence="7" id="KW-0443">Lipid metabolism</keyword>
<evidence type="ECO:0000256" key="8">
    <source>
        <dbReference type="ARBA" id="ARBA00023136"/>
    </source>
</evidence>
<accession>A0A7M7NXF2</accession>
<dbReference type="Pfam" id="PF14360">
    <property type="entry name" value="PAP2_C"/>
    <property type="match status" value="1"/>
</dbReference>
<feature type="domain" description="Sphingomyelin synthase-like" evidence="10">
    <location>
        <begin position="184"/>
        <end position="257"/>
    </location>
</feature>
<feature type="transmembrane region" description="Helical" evidence="9">
    <location>
        <begin position="45"/>
        <end position="64"/>
    </location>
</feature>
<keyword evidence="4 9" id="KW-0812">Transmembrane</keyword>
<dbReference type="PANTHER" id="PTHR21290">
    <property type="entry name" value="SPHINGOMYELIN SYNTHETASE"/>
    <property type="match status" value="1"/>
</dbReference>
<keyword evidence="12" id="KW-1185">Reference proteome</keyword>
<comment type="subcellular location">
    <subcellularLocation>
        <location evidence="1">Membrane</location>
        <topology evidence="1">Multi-pass membrane protein</topology>
    </subcellularLocation>
</comment>
<dbReference type="GO" id="GO:0033188">
    <property type="term" value="F:sphingomyelin synthase activity"/>
    <property type="evidence" value="ECO:0000318"/>
    <property type="project" value="GO_Central"/>
</dbReference>
<dbReference type="KEGG" id="spu:755569"/>
<dbReference type="GO" id="GO:0047493">
    <property type="term" value="F:ceramide cholinephosphotransferase activity"/>
    <property type="evidence" value="ECO:0000318"/>
    <property type="project" value="GO_Central"/>
</dbReference>
<name>A0A7M7NXF2_STRPU</name>
<protein>
    <recommendedName>
        <fullName evidence="10">Sphingomyelin synthase-like domain-containing protein</fullName>
    </recommendedName>
</protein>
<dbReference type="InterPro" id="IPR025749">
    <property type="entry name" value="Sphingomyelin_synth-like_dom"/>
</dbReference>
<comment type="similarity">
    <text evidence="2">Belongs to the sphingomyelin synthase family.</text>
</comment>
<evidence type="ECO:0000256" key="1">
    <source>
        <dbReference type="ARBA" id="ARBA00004141"/>
    </source>
</evidence>
<dbReference type="GO" id="GO:0000139">
    <property type="term" value="C:Golgi membrane"/>
    <property type="evidence" value="ECO:0000318"/>
    <property type="project" value="GO_Central"/>
</dbReference>
<dbReference type="OrthoDB" id="422827at2759"/>
<feature type="transmembrane region" description="Helical" evidence="9">
    <location>
        <begin position="241"/>
        <end position="264"/>
    </location>
</feature>
<dbReference type="RefSeq" id="XP_030842968.1">
    <property type="nucleotide sequence ID" value="XM_030987108.1"/>
</dbReference>
<reference evidence="11" key="2">
    <citation type="submission" date="2021-01" db="UniProtKB">
        <authorList>
            <consortium name="EnsemblMetazoa"/>
        </authorList>
    </citation>
    <scope>IDENTIFICATION</scope>
</reference>
<sequence>MEATSNHKPTSPPNGITVTIPDFSHLNGHQRPADKPLIPEYWKTLWSYGYMNLVVFIMCYATVITHREAPDRRKHPPLPDRFMDNLPNITWGIMGSEVCIMVLGLTLLVMTIFHKHRTIVFRRFCIILATVYIMRISTMLSTALPVLPPPNECTKQPTDTYYEQLALTFSLWMKSGSRLSGIKMCGDYMFSGHITSLTLANLMIIEYSPSNFYVLRYFSISLNVVGSYILIVGRGHYTVDVIIAILLVFIVFHFYHTLTSLYVFTKSSDKLRWFPFFWYFERNVCCAVPNEFEVPRLSHIFSGKI</sequence>
<keyword evidence="3" id="KW-0808">Transferase</keyword>
<keyword evidence="8 9" id="KW-0472">Membrane</keyword>